<name>A0A3N6SND5_9GAMM</name>
<dbReference type="OrthoDB" id="6519676at2"/>
<proteinExistence type="predicted"/>
<protein>
    <submittedName>
        <fullName evidence="1">Uncharacterized protein</fullName>
    </submittedName>
</protein>
<accession>A0A3N6SND5</accession>
<dbReference type="AlphaFoldDB" id="A0A3N6SND5"/>
<evidence type="ECO:0000313" key="2">
    <source>
        <dbReference type="Proteomes" id="UP000279457"/>
    </source>
</evidence>
<dbReference type="RefSeq" id="WP_124232241.1">
    <property type="nucleotide sequence ID" value="NZ_RHHM01000003.1"/>
</dbReference>
<sequence length="130" mass="15149">MQIINHFRAKVLHSSSAAFSLAMKNNKYISFAEKIISVKNENMHRNLINNNDSLKKEVLAKSNIFKYELFLGKLSKIKQQSYQRTDILNYNNCLPRLTVIKVNGDDHEYFLPYNNEPKNIIITDTKESLI</sequence>
<comment type="caution">
    <text evidence="1">The sequence shown here is derived from an EMBL/GenBank/DDBJ whole genome shotgun (WGS) entry which is preliminary data.</text>
</comment>
<evidence type="ECO:0000313" key="1">
    <source>
        <dbReference type="EMBL" id="RQM39266.1"/>
    </source>
</evidence>
<dbReference type="EMBL" id="RHHM01000003">
    <property type="protein sequence ID" value="RQM39266.1"/>
    <property type="molecule type" value="Genomic_DNA"/>
</dbReference>
<gene>
    <name evidence="1" type="ORF">EB241_05800</name>
</gene>
<reference evidence="1 2" key="1">
    <citation type="submission" date="2018-10" db="EMBL/GenBank/DDBJ databases">
        <title>Draft genome sequence for the type isolate of Erwinia psidii, agent causal of bacterial blight in guava (Psidium guajava) and wilt and die-back of Eucalyptus spp.</title>
        <authorList>
            <person name="Hermenegildo P.S."/>
            <person name="Santos S.A."/>
            <person name="Guimaraes L.M.S."/>
            <person name="Vidigal P.M.P."/>
            <person name="Pereira I.C."/>
            <person name="Badel J.L."/>
            <person name="Alfenas-Zerbini P."/>
            <person name="Ferreira M.A.S.V."/>
            <person name="Alfenas A.C."/>
        </authorList>
    </citation>
    <scope>NUCLEOTIDE SEQUENCE [LARGE SCALE GENOMIC DNA]</scope>
    <source>
        <strain evidence="1 2">IBSBF 435</strain>
    </source>
</reference>
<organism evidence="1 2">
    <name type="scientific">Erwinia psidii</name>
    <dbReference type="NCBI Taxonomy" id="69224"/>
    <lineage>
        <taxon>Bacteria</taxon>
        <taxon>Pseudomonadati</taxon>
        <taxon>Pseudomonadota</taxon>
        <taxon>Gammaproteobacteria</taxon>
        <taxon>Enterobacterales</taxon>
        <taxon>Erwiniaceae</taxon>
        <taxon>Erwinia</taxon>
    </lineage>
</organism>
<dbReference type="Proteomes" id="UP000279457">
    <property type="component" value="Unassembled WGS sequence"/>
</dbReference>
<keyword evidence="2" id="KW-1185">Reference proteome</keyword>